<dbReference type="GO" id="GO:0004139">
    <property type="term" value="F:deoxyribose-phosphate aldolase activity"/>
    <property type="evidence" value="ECO:0007669"/>
    <property type="project" value="UniProtKB-UniRule"/>
</dbReference>
<dbReference type="InterPro" id="IPR013785">
    <property type="entry name" value="Aldolase_TIM"/>
</dbReference>
<keyword evidence="3 7" id="KW-0456">Lyase</keyword>
<dbReference type="EC" id="4.1.2.4" evidence="7"/>
<comment type="similarity">
    <text evidence="1 7">Belongs to the DeoC/FbaB aldolase family. DeoC type 1 subfamily.</text>
</comment>
<dbReference type="InterPro" id="IPR011343">
    <property type="entry name" value="DeoC"/>
</dbReference>
<dbReference type="PANTHER" id="PTHR10889">
    <property type="entry name" value="DEOXYRIBOSE-PHOSPHATE ALDOLASE"/>
    <property type="match status" value="1"/>
</dbReference>
<gene>
    <name evidence="7 8" type="primary">deoC</name>
    <name evidence="8" type="ORF">QQ91_0019385</name>
</gene>
<dbReference type="GO" id="GO:0006018">
    <property type="term" value="P:2-deoxyribose 1-phosphate catabolic process"/>
    <property type="evidence" value="ECO:0007669"/>
    <property type="project" value="UniProtKB-UniRule"/>
</dbReference>
<organism evidence="8 9">
    <name type="scientific">Lyngbya confervoides BDU141951</name>
    <dbReference type="NCBI Taxonomy" id="1574623"/>
    <lineage>
        <taxon>Bacteria</taxon>
        <taxon>Bacillati</taxon>
        <taxon>Cyanobacteriota</taxon>
        <taxon>Cyanophyceae</taxon>
        <taxon>Oscillatoriophycideae</taxon>
        <taxon>Oscillatoriales</taxon>
        <taxon>Microcoleaceae</taxon>
        <taxon>Lyngbya</taxon>
    </lineage>
</organism>
<feature type="active site" description="Schiff-base intermediate with acetaldehyde" evidence="7">
    <location>
        <position position="160"/>
    </location>
</feature>
<dbReference type="GO" id="GO:0005737">
    <property type="term" value="C:cytoplasm"/>
    <property type="evidence" value="ECO:0007669"/>
    <property type="project" value="UniProtKB-SubCell"/>
</dbReference>
<evidence type="ECO:0000256" key="6">
    <source>
        <dbReference type="ARBA" id="ARBA00056337"/>
    </source>
</evidence>
<evidence type="ECO:0000256" key="5">
    <source>
        <dbReference type="ARBA" id="ARBA00048791"/>
    </source>
</evidence>
<keyword evidence="4 7" id="KW-0704">Schiff base</keyword>
<evidence type="ECO:0000313" key="8">
    <source>
        <dbReference type="EMBL" id="MCM1984987.1"/>
    </source>
</evidence>
<accession>A0ABD4T9J7</accession>
<sequence>MAPQTQLGANFNVASYIEHTCLDPFASQADIEQLCGAADRYGFPAVCLAPCHVTQAVELLHPSEVQVCTVVGFPSGFSTPACKLYEAQEAVDLGAGGLDLVINLGLLRDQRLDELHREVAQICEATQVPVKAILEMARLSPTQKRLAAEVCMDAGVAFLKTSTGWFGGATVADVEILHQVGRDRVGIKAAGGIQTYDQALALIQAGATRLGTSRGVEIVQGQDEQR</sequence>
<name>A0ABD4T9J7_9CYAN</name>
<feature type="active site" description="Proton donor/acceptor" evidence="7">
    <location>
        <position position="188"/>
    </location>
</feature>
<proteinExistence type="inferred from homology"/>
<comment type="pathway">
    <text evidence="7">Carbohydrate degradation; 2-deoxy-D-ribose 1-phosphate degradation; D-glyceraldehyde 3-phosphate and acetaldehyde from 2-deoxy-alpha-D-ribose 1-phosphate: step 2/2.</text>
</comment>
<comment type="subcellular location">
    <subcellularLocation>
        <location evidence="7">Cytoplasm</location>
    </subcellularLocation>
</comment>
<comment type="catalytic activity">
    <reaction evidence="5 7">
        <text>2-deoxy-D-ribose 5-phosphate = D-glyceraldehyde 3-phosphate + acetaldehyde</text>
        <dbReference type="Rhea" id="RHEA:12821"/>
        <dbReference type="ChEBI" id="CHEBI:15343"/>
        <dbReference type="ChEBI" id="CHEBI:59776"/>
        <dbReference type="ChEBI" id="CHEBI:62877"/>
        <dbReference type="EC" id="4.1.2.4"/>
    </reaction>
</comment>
<dbReference type="GO" id="GO:0009264">
    <property type="term" value="P:deoxyribonucleotide catabolic process"/>
    <property type="evidence" value="ECO:0007669"/>
    <property type="project" value="UniProtKB-UniRule"/>
</dbReference>
<comment type="function">
    <text evidence="6 7">Catalyzes a reversible aldol reaction between acetaldehyde and D-glyceraldehyde 3-phosphate to generate 2-deoxy-D-ribose 5-phosphate.</text>
</comment>
<dbReference type="AlphaFoldDB" id="A0ABD4T9J7"/>
<dbReference type="Proteomes" id="UP000031561">
    <property type="component" value="Unassembled WGS sequence"/>
</dbReference>
<evidence type="ECO:0000256" key="3">
    <source>
        <dbReference type="ARBA" id="ARBA00023239"/>
    </source>
</evidence>
<feature type="active site" description="Proton donor/acceptor" evidence="7">
    <location>
        <position position="99"/>
    </location>
</feature>
<dbReference type="CDD" id="cd00959">
    <property type="entry name" value="DeoC"/>
    <property type="match status" value="1"/>
</dbReference>
<keyword evidence="2 7" id="KW-0963">Cytoplasm</keyword>
<dbReference type="EMBL" id="JTHE03000109">
    <property type="protein sequence ID" value="MCM1984987.1"/>
    <property type="molecule type" value="Genomic_DNA"/>
</dbReference>
<dbReference type="NCBIfam" id="TIGR00126">
    <property type="entry name" value="deoC"/>
    <property type="match status" value="1"/>
</dbReference>
<evidence type="ECO:0000256" key="4">
    <source>
        <dbReference type="ARBA" id="ARBA00023270"/>
    </source>
</evidence>
<reference evidence="8 9" key="1">
    <citation type="journal article" date="2015" name="Genome Announc.">
        <title>Draft Genome Sequence of Filamentous Marine Cyanobacterium Lyngbya confervoides Strain BDU141951.</title>
        <authorList>
            <person name="Chandrababunaidu M.M."/>
            <person name="Sen D."/>
            <person name="Tripathy S."/>
        </authorList>
    </citation>
    <scope>NUCLEOTIDE SEQUENCE [LARGE SCALE GENOMIC DNA]</scope>
    <source>
        <strain evidence="8 9">BDU141951</strain>
    </source>
</reference>
<evidence type="ECO:0000256" key="1">
    <source>
        <dbReference type="ARBA" id="ARBA00010936"/>
    </source>
</evidence>
<evidence type="ECO:0000313" key="9">
    <source>
        <dbReference type="Proteomes" id="UP000031561"/>
    </source>
</evidence>
<evidence type="ECO:0000256" key="7">
    <source>
        <dbReference type="HAMAP-Rule" id="MF_00114"/>
    </source>
</evidence>
<keyword evidence="9" id="KW-1185">Reference proteome</keyword>
<dbReference type="Pfam" id="PF01791">
    <property type="entry name" value="DeoC"/>
    <property type="match status" value="1"/>
</dbReference>
<dbReference type="InterPro" id="IPR002915">
    <property type="entry name" value="DeoC/FbaB/LacD_aldolase"/>
</dbReference>
<dbReference type="SUPFAM" id="SSF51569">
    <property type="entry name" value="Aldolase"/>
    <property type="match status" value="1"/>
</dbReference>
<protein>
    <recommendedName>
        <fullName evidence="7">Deoxyribose-phosphate aldolase</fullName>
        <shortName evidence="7">DERA</shortName>
        <ecNumber evidence="7">4.1.2.4</ecNumber>
    </recommendedName>
    <alternativeName>
        <fullName evidence="7">2-deoxy-D-ribose 5-phosphate aldolase</fullName>
    </alternativeName>
    <alternativeName>
        <fullName evidence="7">Phosphodeoxyriboaldolase</fullName>
        <shortName evidence="7">Deoxyriboaldolase</shortName>
    </alternativeName>
</protein>
<dbReference type="PIRSF" id="PIRSF001357">
    <property type="entry name" value="DeoC"/>
    <property type="match status" value="1"/>
</dbReference>
<dbReference type="PANTHER" id="PTHR10889:SF1">
    <property type="entry name" value="DEOXYRIBOSE-PHOSPHATE ALDOLASE"/>
    <property type="match status" value="1"/>
</dbReference>
<dbReference type="FunFam" id="3.20.20.70:FF:000044">
    <property type="entry name" value="Deoxyribose-phosphate aldolase"/>
    <property type="match status" value="1"/>
</dbReference>
<dbReference type="RefSeq" id="WP_166277575.1">
    <property type="nucleotide sequence ID" value="NZ_JTHE03000109.1"/>
</dbReference>
<dbReference type="Gene3D" id="3.20.20.70">
    <property type="entry name" value="Aldolase class I"/>
    <property type="match status" value="1"/>
</dbReference>
<evidence type="ECO:0000256" key="2">
    <source>
        <dbReference type="ARBA" id="ARBA00022490"/>
    </source>
</evidence>
<comment type="caution">
    <text evidence="8">The sequence shown here is derived from an EMBL/GenBank/DDBJ whole genome shotgun (WGS) entry which is preliminary data.</text>
</comment>
<dbReference type="InterPro" id="IPR028581">
    <property type="entry name" value="DeoC_typeI"/>
</dbReference>
<dbReference type="HAMAP" id="MF_00114">
    <property type="entry name" value="DeoC_type1"/>
    <property type="match status" value="1"/>
</dbReference>
<dbReference type="SMART" id="SM01133">
    <property type="entry name" value="DeoC"/>
    <property type="match status" value="1"/>
</dbReference>